<organism evidence="2 3">
    <name type="scientific">Strigamia maritima</name>
    <name type="common">European centipede</name>
    <name type="synonym">Geophilus maritimus</name>
    <dbReference type="NCBI Taxonomy" id="126957"/>
    <lineage>
        <taxon>Eukaryota</taxon>
        <taxon>Metazoa</taxon>
        <taxon>Ecdysozoa</taxon>
        <taxon>Arthropoda</taxon>
        <taxon>Myriapoda</taxon>
        <taxon>Chilopoda</taxon>
        <taxon>Pleurostigmophora</taxon>
        <taxon>Geophilomorpha</taxon>
        <taxon>Linotaeniidae</taxon>
        <taxon>Strigamia</taxon>
    </lineage>
</organism>
<dbReference type="EnsemblMetazoa" id="SMAR011354-RA">
    <property type="protein sequence ID" value="SMAR011354-PA"/>
    <property type="gene ID" value="SMAR011354"/>
</dbReference>
<dbReference type="EMBL" id="JH432058">
    <property type="status" value="NOT_ANNOTATED_CDS"/>
    <property type="molecule type" value="Genomic_DNA"/>
</dbReference>
<sequence length="195" mass="22552">MKLFVFLGIVATCFTTLEANLGPCPEIHLPKWDDFDFLKTQTGIWYLTHMTNFEIGKDIDESVRCTDKVLEITNDYKSINYVSMGFPLLKNVTYFNLTANIEFNNKENKRNFTLNFLGEISWKIGPIYILEGDAKVYTLHWQCFILNNQRVENFLLYSRKETIEQTVVDEVKKKLSTFVPKGTGTLAPITRCAKP</sequence>
<dbReference type="SUPFAM" id="SSF50814">
    <property type="entry name" value="Lipocalins"/>
    <property type="match status" value="1"/>
</dbReference>
<reference evidence="2" key="2">
    <citation type="submission" date="2015-02" db="UniProtKB">
        <authorList>
            <consortium name="EnsemblMetazoa"/>
        </authorList>
    </citation>
    <scope>IDENTIFICATION</scope>
</reference>
<keyword evidence="1" id="KW-0732">Signal</keyword>
<dbReference type="Proteomes" id="UP000014500">
    <property type="component" value="Unassembled WGS sequence"/>
</dbReference>
<evidence type="ECO:0000256" key="1">
    <source>
        <dbReference type="SAM" id="SignalP"/>
    </source>
</evidence>
<evidence type="ECO:0000313" key="3">
    <source>
        <dbReference type="Proteomes" id="UP000014500"/>
    </source>
</evidence>
<evidence type="ECO:0008006" key="4">
    <source>
        <dbReference type="Google" id="ProtNLM"/>
    </source>
</evidence>
<dbReference type="HOGENOM" id="CLU_1397983_0_0_1"/>
<accession>T1JC46</accession>
<proteinExistence type="predicted"/>
<protein>
    <recommendedName>
        <fullName evidence="4">Lipocalin/cytosolic fatty-acid binding domain-containing protein</fullName>
    </recommendedName>
</protein>
<keyword evidence="3" id="KW-1185">Reference proteome</keyword>
<name>T1JC46_STRMM</name>
<dbReference type="InterPro" id="IPR012674">
    <property type="entry name" value="Calycin"/>
</dbReference>
<reference evidence="3" key="1">
    <citation type="submission" date="2011-05" db="EMBL/GenBank/DDBJ databases">
        <authorList>
            <person name="Richards S.R."/>
            <person name="Qu J."/>
            <person name="Jiang H."/>
            <person name="Jhangiani S.N."/>
            <person name="Agravi P."/>
            <person name="Goodspeed R."/>
            <person name="Gross S."/>
            <person name="Mandapat C."/>
            <person name="Jackson L."/>
            <person name="Mathew T."/>
            <person name="Pu L."/>
            <person name="Thornton R."/>
            <person name="Saada N."/>
            <person name="Wilczek-Boney K.B."/>
            <person name="Lee S."/>
            <person name="Kovar C."/>
            <person name="Wu Y."/>
            <person name="Scherer S.E."/>
            <person name="Worley K.C."/>
            <person name="Muzny D.M."/>
            <person name="Gibbs R."/>
        </authorList>
    </citation>
    <scope>NUCLEOTIDE SEQUENCE</scope>
    <source>
        <strain evidence="3">Brora</strain>
    </source>
</reference>
<dbReference type="Gene3D" id="2.40.128.20">
    <property type="match status" value="1"/>
</dbReference>
<feature type="signal peptide" evidence="1">
    <location>
        <begin position="1"/>
        <end position="19"/>
    </location>
</feature>
<feature type="chain" id="PRO_5004590374" description="Lipocalin/cytosolic fatty-acid binding domain-containing protein" evidence="1">
    <location>
        <begin position="20"/>
        <end position="195"/>
    </location>
</feature>
<evidence type="ECO:0000313" key="2">
    <source>
        <dbReference type="EnsemblMetazoa" id="SMAR011354-PA"/>
    </source>
</evidence>
<dbReference type="AlphaFoldDB" id="T1JC46"/>